<accession>A0A2H9ZSJ8</accession>
<feature type="domain" description="E3 UFM1-protein ligase 1-like N-terminal" evidence="5">
    <location>
        <begin position="4"/>
        <end position="288"/>
    </location>
</feature>
<dbReference type="InterPro" id="IPR018611">
    <property type="entry name" value="Ufl1"/>
</dbReference>
<gene>
    <name evidence="8" type="ORF">AXF42_Ash020015</name>
</gene>
<dbReference type="Pfam" id="PF25041">
    <property type="entry name" value="UFL1_C"/>
    <property type="match status" value="1"/>
</dbReference>
<feature type="domain" description="E3 UFM1-protein ligase-like C-terminal" evidence="7">
    <location>
        <begin position="639"/>
        <end position="727"/>
    </location>
</feature>
<dbReference type="InterPro" id="IPR056580">
    <property type="entry name" value="Ufl1_dom"/>
</dbReference>
<name>A0A2H9ZSJ8_9ASPA</name>
<evidence type="ECO:0000313" key="8">
    <source>
        <dbReference type="EMBL" id="PKA46264.1"/>
    </source>
</evidence>
<evidence type="ECO:0000256" key="3">
    <source>
        <dbReference type="ARBA" id="ARBA00022786"/>
    </source>
</evidence>
<feature type="domain" description="E3 UFM1-protein ligase 1-like" evidence="6">
    <location>
        <begin position="564"/>
        <end position="634"/>
    </location>
</feature>
<keyword evidence="2" id="KW-0808">Transferase</keyword>
<evidence type="ECO:0000256" key="1">
    <source>
        <dbReference type="ARBA" id="ARBA00010789"/>
    </source>
</evidence>
<evidence type="ECO:0000259" key="6">
    <source>
        <dbReference type="Pfam" id="PF23659"/>
    </source>
</evidence>
<evidence type="ECO:0000259" key="7">
    <source>
        <dbReference type="Pfam" id="PF25041"/>
    </source>
</evidence>
<dbReference type="PANTHER" id="PTHR31057:SF0">
    <property type="entry name" value="E3 UFM1-PROTEIN LIGASE 1"/>
    <property type="match status" value="1"/>
</dbReference>
<organism evidence="8 9">
    <name type="scientific">Apostasia shenzhenica</name>
    <dbReference type="NCBI Taxonomy" id="1088818"/>
    <lineage>
        <taxon>Eukaryota</taxon>
        <taxon>Viridiplantae</taxon>
        <taxon>Streptophyta</taxon>
        <taxon>Embryophyta</taxon>
        <taxon>Tracheophyta</taxon>
        <taxon>Spermatophyta</taxon>
        <taxon>Magnoliopsida</taxon>
        <taxon>Liliopsida</taxon>
        <taxon>Asparagales</taxon>
        <taxon>Orchidaceae</taxon>
        <taxon>Apostasioideae</taxon>
        <taxon>Apostasia</taxon>
    </lineage>
</organism>
<feature type="region of interest" description="Disordered" evidence="4">
    <location>
        <begin position="400"/>
        <end position="485"/>
    </location>
</feature>
<dbReference type="Proteomes" id="UP000236161">
    <property type="component" value="Unassembled WGS sequence"/>
</dbReference>
<dbReference type="GO" id="GO:1990592">
    <property type="term" value="P:protein K69-linked ufmylation"/>
    <property type="evidence" value="ECO:0007669"/>
    <property type="project" value="TreeGrafter"/>
</dbReference>
<dbReference type="Pfam" id="PF09743">
    <property type="entry name" value="E3_UFM1_ligase"/>
    <property type="match status" value="1"/>
</dbReference>
<dbReference type="InterPro" id="IPR056579">
    <property type="entry name" value="Ufl1_N"/>
</dbReference>
<feature type="compositionally biased region" description="Basic and acidic residues" evidence="4">
    <location>
        <begin position="401"/>
        <end position="413"/>
    </location>
</feature>
<keyword evidence="8" id="KW-0436">Ligase</keyword>
<evidence type="ECO:0000313" key="9">
    <source>
        <dbReference type="Proteomes" id="UP000236161"/>
    </source>
</evidence>
<dbReference type="GO" id="GO:0032434">
    <property type="term" value="P:regulation of proteasomal ubiquitin-dependent protein catabolic process"/>
    <property type="evidence" value="ECO:0007669"/>
    <property type="project" value="TreeGrafter"/>
</dbReference>
<dbReference type="InterPro" id="IPR056761">
    <property type="entry name" value="Ufl1-like_C"/>
</dbReference>
<reference evidence="8 9" key="1">
    <citation type="journal article" date="2017" name="Nature">
        <title>The Apostasia genome and the evolution of orchids.</title>
        <authorList>
            <person name="Zhang G.Q."/>
            <person name="Liu K.W."/>
            <person name="Li Z."/>
            <person name="Lohaus R."/>
            <person name="Hsiao Y.Y."/>
            <person name="Niu S.C."/>
            <person name="Wang J.Y."/>
            <person name="Lin Y.C."/>
            <person name="Xu Q."/>
            <person name="Chen L.J."/>
            <person name="Yoshida K."/>
            <person name="Fujiwara S."/>
            <person name="Wang Z.W."/>
            <person name="Zhang Y.Q."/>
            <person name="Mitsuda N."/>
            <person name="Wang M."/>
            <person name="Liu G.H."/>
            <person name="Pecoraro L."/>
            <person name="Huang H.X."/>
            <person name="Xiao X.J."/>
            <person name="Lin M."/>
            <person name="Wu X.Y."/>
            <person name="Wu W.L."/>
            <person name="Chen Y.Y."/>
            <person name="Chang S.B."/>
            <person name="Sakamoto S."/>
            <person name="Ohme-Takagi M."/>
            <person name="Yagi M."/>
            <person name="Zeng S.J."/>
            <person name="Shen C.Y."/>
            <person name="Yeh C.M."/>
            <person name="Luo Y.B."/>
            <person name="Tsai W.C."/>
            <person name="Van de Peer Y."/>
            <person name="Liu Z.J."/>
        </authorList>
    </citation>
    <scope>NUCLEOTIDE SEQUENCE [LARGE SCALE GENOMIC DNA]</scope>
    <source>
        <strain evidence="9">cv. Shenzhen</strain>
        <tissue evidence="8">Stem</tissue>
    </source>
</reference>
<dbReference type="AlphaFoldDB" id="A0A2H9ZSJ8"/>
<dbReference type="GO" id="GO:0005789">
    <property type="term" value="C:endoplasmic reticulum membrane"/>
    <property type="evidence" value="ECO:0007669"/>
    <property type="project" value="TreeGrafter"/>
</dbReference>
<feature type="compositionally biased region" description="Basic residues" evidence="4">
    <location>
        <begin position="428"/>
        <end position="437"/>
    </location>
</feature>
<keyword evidence="9" id="KW-1185">Reference proteome</keyword>
<evidence type="ECO:0000256" key="2">
    <source>
        <dbReference type="ARBA" id="ARBA00022679"/>
    </source>
</evidence>
<protein>
    <submittedName>
        <fullName evidence="8">E3 UFM1-protein ligase 1 like</fullName>
    </submittedName>
</protein>
<dbReference type="GO" id="GO:0061666">
    <property type="term" value="F:UFM1 ligase activity"/>
    <property type="evidence" value="ECO:0007669"/>
    <property type="project" value="InterPro"/>
</dbReference>
<evidence type="ECO:0000256" key="4">
    <source>
        <dbReference type="SAM" id="MobiDB-lite"/>
    </source>
</evidence>
<proteinExistence type="inferred from homology"/>
<dbReference type="PANTHER" id="PTHR31057">
    <property type="entry name" value="E3 UFM1-PROTEIN LIGASE 1"/>
    <property type="match status" value="1"/>
</dbReference>
<feature type="compositionally biased region" description="Basic and acidic residues" evidence="4">
    <location>
        <begin position="463"/>
        <end position="480"/>
    </location>
</feature>
<dbReference type="GO" id="GO:0016874">
    <property type="term" value="F:ligase activity"/>
    <property type="evidence" value="ECO:0007669"/>
    <property type="project" value="UniProtKB-KW"/>
</dbReference>
<dbReference type="OrthoDB" id="10258297at2759"/>
<comment type="similarity">
    <text evidence="1">Belongs to the UFL1 family.</text>
</comment>
<dbReference type="STRING" id="1088818.A0A2H9ZSJ8"/>
<dbReference type="GO" id="GO:0034976">
    <property type="term" value="P:response to endoplasmic reticulum stress"/>
    <property type="evidence" value="ECO:0007669"/>
    <property type="project" value="TreeGrafter"/>
</dbReference>
<dbReference type="Pfam" id="PF23659">
    <property type="entry name" value="UFL1"/>
    <property type="match status" value="1"/>
</dbReference>
<dbReference type="Pfam" id="PF25870">
    <property type="entry name" value="WHD_UFL1_5th"/>
    <property type="match status" value="1"/>
</dbReference>
<dbReference type="EMBL" id="KZ454389">
    <property type="protein sequence ID" value="PKA46264.1"/>
    <property type="molecule type" value="Genomic_DNA"/>
</dbReference>
<sequence length="763" mass="84239">MDAELLELQRQFESAQQAKTSVRLSERNVVELVRKLQELGYIDFDLLHTVTGKEYITTEQLRLEMVEEIEKSSRVSLIDLSDVIGVDLFHIERHGRQIVASDPRLMLINGEIISESYWDGVSEEINEKLQECGQISLAELAAQLHVGSELLVSVLDCRLGTTIQGQLETGQLYTPAYVSRINAMVRGATRGITVPTNTSTVWNCVQQLLLDVSIANGVSTETALFHSIFNGLVKEREILGSLRAGVQWTPAVFAHAQRESVDSFFSQNSYIGYDVLRKLAISQPKQYLQSRYPEGIPLDSLFIHPSMVEMLDAAIQDAIEYGNWIDSLSLLPVYVEGQDVSKILSFCPSVQRAVKSSNAIMVGESCIFSSTFIKGLFDLIEKDMDIFSFIRLGGHQPEMSSSKEVKFENRPGSDSENMEVADDGCSNKHTKKKRGKSARAGQPENDPDIHESFPTKGKRNQRKPKDAGSIDQKSSRKVKEASLNGPSERWIAEKILTIAPDLGESGGPADPEAMVSNLASYLRPMLLESLDRTRTTLLQENAKRSRQLLDSLQKQLDVVMDNKLKHGIEINDSENADAGQLTSGSRITLAKSLPASLSVKAQAAVEALEGKRVDTFMAALKALVEESGLLLKKLDKKLERTLLHSYQKDLVSQVSSEADPIVLLPKVVGLFYLQVYNKSLQAPGRAISSAISRLKDKLPEETFNFLMDYHNATVTLLALQAAATEDVGQSYTTDLLGILSPLCTAESANLPGANPLIAWIVVE</sequence>
<evidence type="ECO:0000259" key="5">
    <source>
        <dbReference type="Pfam" id="PF09743"/>
    </source>
</evidence>
<keyword evidence="3" id="KW-0833">Ubl conjugation pathway</keyword>